<evidence type="ECO:0000256" key="2">
    <source>
        <dbReference type="ARBA" id="ARBA00010701"/>
    </source>
</evidence>
<dbReference type="InterPro" id="IPR033906">
    <property type="entry name" value="Lipase_N"/>
</dbReference>
<evidence type="ECO:0000256" key="3">
    <source>
        <dbReference type="ARBA" id="ARBA00022525"/>
    </source>
</evidence>
<comment type="similarity">
    <text evidence="2 4">Belongs to the AB hydrolase superfamily. Lipase family.</text>
</comment>
<dbReference type="GO" id="GO:0016298">
    <property type="term" value="F:lipase activity"/>
    <property type="evidence" value="ECO:0007669"/>
    <property type="project" value="InterPro"/>
</dbReference>
<name>A0A811UMN0_CERCA</name>
<dbReference type="EMBL" id="CAJHJT010000012">
    <property type="protein sequence ID" value="CAD7000462.1"/>
    <property type="molecule type" value="Genomic_DNA"/>
</dbReference>
<dbReference type="GO" id="GO:0005615">
    <property type="term" value="C:extracellular space"/>
    <property type="evidence" value="ECO:0007669"/>
    <property type="project" value="TreeGrafter"/>
</dbReference>
<keyword evidence="3" id="KW-0964">Secreted</keyword>
<keyword evidence="8" id="KW-1185">Reference proteome</keyword>
<protein>
    <submittedName>
        <fullName evidence="7">(Mediterranean fruit fly) hypothetical protein</fullName>
    </submittedName>
</protein>
<dbReference type="PANTHER" id="PTHR11610:SF174">
    <property type="entry name" value="MIP30168P"/>
    <property type="match status" value="1"/>
</dbReference>
<organism evidence="7 8">
    <name type="scientific">Ceratitis capitata</name>
    <name type="common">Mediterranean fruit fly</name>
    <name type="synonym">Tephritis capitata</name>
    <dbReference type="NCBI Taxonomy" id="7213"/>
    <lineage>
        <taxon>Eukaryota</taxon>
        <taxon>Metazoa</taxon>
        <taxon>Ecdysozoa</taxon>
        <taxon>Arthropoda</taxon>
        <taxon>Hexapoda</taxon>
        <taxon>Insecta</taxon>
        <taxon>Pterygota</taxon>
        <taxon>Neoptera</taxon>
        <taxon>Endopterygota</taxon>
        <taxon>Diptera</taxon>
        <taxon>Brachycera</taxon>
        <taxon>Muscomorpha</taxon>
        <taxon>Tephritoidea</taxon>
        <taxon>Tephritidae</taxon>
        <taxon>Ceratitis</taxon>
        <taxon>Ceratitis</taxon>
    </lineage>
</organism>
<dbReference type="InterPro" id="IPR029058">
    <property type="entry name" value="AB_hydrolase_fold"/>
</dbReference>
<gene>
    <name evidence="7" type="ORF">CCAP1982_LOCUS8939</name>
</gene>
<dbReference type="CDD" id="cd00707">
    <property type="entry name" value="Pancreat_lipase_like"/>
    <property type="match status" value="1"/>
</dbReference>
<dbReference type="OrthoDB" id="199913at2759"/>
<reference evidence="7" key="1">
    <citation type="submission" date="2020-11" db="EMBL/GenBank/DDBJ databases">
        <authorList>
            <person name="Whitehead M."/>
        </authorList>
    </citation>
    <scope>NUCLEOTIDE SEQUENCE</scope>
    <source>
        <strain evidence="7">EGII</strain>
    </source>
</reference>
<comment type="caution">
    <text evidence="7">The sequence shown here is derived from an EMBL/GenBank/DDBJ whole genome shotgun (WGS) entry which is preliminary data.</text>
</comment>
<dbReference type="AlphaFoldDB" id="A0A811UMN0"/>
<proteinExistence type="inferred from homology"/>
<evidence type="ECO:0000313" key="8">
    <source>
        <dbReference type="Proteomes" id="UP000606786"/>
    </source>
</evidence>
<sequence length="372" mass="41671">MLLLSLKDTIELSHLLLHIKHPHQHPVKNYVQLLLMRSFVWESNPVEPCIFPPDSGNMLLVAQRKNDTNQVYVTDSCLEKPYRCPHPKIQFYLYTRRTQLNPEFIDVLDDNALYYTHFNPRHPTKIIIHGFGGGRDNSPSPDLREAYFAIGDYNIIIVDYANAVKEPCLSQMDTSSTGVQPDDLHLIGYSVGAHIAGLIANYLKPNEGKLGRITALDPTIFFYAGTNNSRDLDSSDAHFVDVLHTGAGILGQWHSSGHADFYVNGGTRQPACVGSATLFQTLACDHTKVTPYFIESITTTRGFYAGPCPNLFTYLIGWCEPKDSEYVLMGEHVSHKSRGNYYVTTNAKPPYARGFPGKARSANNGEYQGVRR</sequence>
<dbReference type="Pfam" id="PF00151">
    <property type="entry name" value="Lipase"/>
    <property type="match status" value="1"/>
</dbReference>
<feature type="region of interest" description="Disordered" evidence="5">
    <location>
        <begin position="353"/>
        <end position="372"/>
    </location>
</feature>
<dbReference type="SUPFAM" id="SSF53474">
    <property type="entry name" value="alpha/beta-Hydrolases"/>
    <property type="match status" value="1"/>
</dbReference>
<evidence type="ECO:0000256" key="1">
    <source>
        <dbReference type="ARBA" id="ARBA00004613"/>
    </source>
</evidence>
<feature type="domain" description="Lipase" evidence="6">
    <location>
        <begin position="174"/>
        <end position="351"/>
    </location>
</feature>
<dbReference type="GO" id="GO:0017171">
    <property type="term" value="F:serine hydrolase activity"/>
    <property type="evidence" value="ECO:0007669"/>
    <property type="project" value="TreeGrafter"/>
</dbReference>
<evidence type="ECO:0000256" key="4">
    <source>
        <dbReference type="RuleBase" id="RU004262"/>
    </source>
</evidence>
<dbReference type="PANTHER" id="PTHR11610">
    <property type="entry name" value="LIPASE"/>
    <property type="match status" value="1"/>
</dbReference>
<evidence type="ECO:0000313" key="7">
    <source>
        <dbReference type="EMBL" id="CAD7000462.1"/>
    </source>
</evidence>
<comment type="subcellular location">
    <subcellularLocation>
        <location evidence="1">Secreted</location>
    </subcellularLocation>
</comment>
<dbReference type="Gene3D" id="3.40.50.1820">
    <property type="entry name" value="alpha/beta hydrolase"/>
    <property type="match status" value="1"/>
</dbReference>
<dbReference type="InterPro" id="IPR013818">
    <property type="entry name" value="Lipase"/>
</dbReference>
<evidence type="ECO:0000259" key="6">
    <source>
        <dbReference type="Pfam" id="PF00151"/>
    </source>
</evidence>
<dbReference type="Proteomes" id="UP000606786">
    <property type="component" value="Unassembled WGS sequence"/>
</dbReference>
<dbReference type="InterPro" id="IPR000734">
    <property type="entry name" value="TAG_lipase"/>
</dbReference>
<accession>A0A811UMN0</accession>
<dbReference type="GO" id="GO:0016042">
    <property type="term" value="P:lipid catabolic process"/>
    <property type="evidence" value="ECO:0007669"/>
    <property type="project" value="TreeGrafter"/>
</dbReference>
<evidence type="ECO:0000256" key="5">
    <source>
        <dbReference type="SAM" id="MobiDB-lite"/>
    </source>
</evidence>